<reference evidence="1" key="1">
    <citation type="submission" date="2018-01" db="EMBL/GenBank/DDBJ databases">
        <title>Comparative genomics of Mycobacterium mucogenicum and Mycobacterium neoaurum clade members emphasizing tRNA and non-coding RNA.</title>
        <authorList>
            <person name="Behra P.R.K."/>
            <person name="Pettersson B.M.F."/>
            <person name="Das S."/>
            <person name="Dasgupta S."/>
            <person name="Kirsebom L.A."/>
        </authorList>
    </citation>
    <scope>NUCLEOTIDE SEQUENCE</scope>
    <source>
        <strain evidence="1">DSM 44124</strain>
    </source>
</reference>
<sequence>MGTDNGFMGLSRKTYAQLPEYRSEQAFVDATLEELAPHFHIEPQIWLEHWTGQRLRVDAVLRPREPEAWKDEHPVFAVEFKMPMLFHTGKGWGDTKDFTAWAAQSVDYANSLWRNPFGEQRLRVFTCPSVTAPFENGPDNPKESTLSNPAFYMSRLLWQLGVGELAKLERDGWTLLGQGDHVLWSQSRGVHEGKRWSLTPRVGSH</sequence>
<proteinExistence type="predicted"/>
<evidence type="ECO:0000313" key="1">
    <source>
        <dbReference type="EMBL" id="TLH55948.1"/>
    </source>
</evidence>
<organism evidence="1">
    <name type="scientific">Mycolicibacterium mucogenicum DSM 44124</name>
    <dbReference type="NCBI Taxonomy" id="1226753"/>
    <lineage>
        <taxon>Bacteria</taxon>
        <taxon>Bacillati</taxon>
        <taxon>Actinomycetota</taxon>
        <taxon>Actinomycetes</taxon>
        <taxon>Mycobacteriales</taxon>
        <taxon>Mycobacteriaceae</taxon>
        <taxon>Mycolicibacterium</taxon>
    </lineage>
</organism>
<protein>
    <submittedName>
        <fullName evidence="1">Uncharacterized protein</fullName>
    </submittedName>
</protein>
<accession>A0A8H2JHL3</accession>
<dbReference type="EMBL" id="POTL01000001">
    <property type="protein sequence ID" value="TLH55948.1"/>
    <property type="molecule type" value="Genomic_DNA"/>
</dbReference>
<dbReference type="AlphaFoldDB" id="A0A8H2JHL3"/>
<name>A0A8H2JHL3_MYCMU</name>
<comment type="caution">
    <text evidence="1">The sequence shown here is derived from an EMBL/GenBank/DDBJ whole genome shotgun (WGS) entry which is preliminary data.</text>
</comment>
<gene>
    <name evidence="1" type="ORF">C1S78_29370</name>
</gene>